<organism evidence="2 3">
    <name type="scientific">Aspergillus sclerotialis</name>
    <dbReference type="NCBI Taxonomy" id="2070753"/>
    <lineage>
        <taxon>Eukaryota</taxon>
        <taxon>Fungi</taxon>
        <taxon>Dikarya</taxon>
        <taxon>Ascomycota</taxon>
        <taxon>Pezizomycotina</taxon>
        <taxon>Eurotiomycetes</taxon>
        <taxon>Eurotiomycetidae</taxon>
        <taxon>Eurotiales</taxon>
        <taxon>Aspergillaceae</taxon>
        <taxon>Aspergillus</taxon>
        <taxon>Aspergillus subgen. Polypaecilum</taxon>
    </lineage>
</organism>
<dbReference type="InterPro" id="IPR052897">
    <property type="entry name" value="Sec-Metab_Biosynth_Hydrolase"/>
</dbReference>
<dbReference type="PANTHER" id="PTHR37017:SF11">
    <property type="entry name" value="ESTERASE_LIPASE_THIOESTERASE DOMAIN-CONTAINING PROTEIN"/>
    <property type="match status" value="1"/>
</dbReference>
<dbReference type="Gene3D" id="3.40.50.1820">
    <property type="entry name" value="alpha/beta hydrolase"/>
    <property type="match status" value="1"/>
</dbReference>
<dbReference type="STRING" id="2070753.A0A3A2ZFA6"/>
<comment type="caution">
    <text evidence="2">The sequence shown here is derived from an EMBL/GenBank/DDBJ whole genome shotgun (WGS) entry which is preliminary data.</text>
</comment>
<dbReference type="SUPFAM" id="SSF53474">
    <property type="entry name" value="alpha/beta-Hydrolases"/>
    <property type="match status" value="1"/>
</dbReference>
<keyword evidence="3" id="KW-1185">Reference proteome</keyword>
<gene>
    <name evidence="2" type="ORF">PHISCL_05996</name>
</gene>
<evidence type="ECO:0000313" key="2">
    <source>
        <dbReference type="EMBL" id="RJE21656.1"/>
    </source>
</evidence>
<evidence type="ECO:0000313" key="3">
    <source>
        <dbReference type="Proteomes" id="UP000266188"/>
    </source>
</evidence>
<accession>A0A3A2ZFA6</accession>
<dbReference type="InterPro" id="IPR029058">
    <property type="entry name" value="AB_hydrolase_fold"/>
</dbReference>
<dbReference type="OrthoDB" id="1263307at2759"/>
<dbReference type="PANTHER" id="PTHR37017">
    <property type="entry name" value="AB HYDROLASE-1 DOMAIN-CONTAINING PROTEIN-RELATED"/>
    <property type="match status" value="1"/>
</dbReference>
<protein>
    <recommendedName>
        <fullName evidence="1">AB hydrolase-1 domain-containing protein</fullName>
    </recommendedName>
</protein>
<dbReference type="InterPro" id="IPR000073">
    <property type="entry name" value="AB_hydrolase_1"/>
</dbReference>
<sequence length="249" mass="27018">MKPTIVFAPGAWHQPSCFDLIRQALHRRGYTTDAVSYPSVGYQTDKTLSDDTIALRRVLEKAVNTGGEVVLVLHSYGGTVGSNAVAGLGIHERARQGKDGGVIMVVYMTAFAIPKGKSLRDVSIGSSWVKYEAGTSYPLSPAEVLYHDLPVEEQRKAISNLKPSAASVFSSPVTYEPWNHIPCMFLFCDADKAIKLETQMAMAANLGENAIFFHCSGSHSAFISVPEEVMEGIEIAATVGKQRMSMSMI</sequence>
<feature type="domain" description="AB hydrolase-1" evidence="1">
    <location>
        <begin position="5"/>
        <end position="230"/>
    </location>
</feature>
<evidence type="ECO:0000259" key="1">
    <source>
        <dbReference type="Pfam" id="PF12697"/>
    </source>
</evidence>
<proteinExistence type="predicted"/>
<dbReference type="Proteomes" id="UP000266188">
    <property type="component" value="Unassembled WGS sequence"/>
</dbReference>
<dbReference type="EMBL" id="MVGC01000213">
    <property type="protein sequence ID" value="RJE21656.1"/>
    <property type="molecule type" value="Genomic_DNA"/>
</dbReference>
<reference evidence="3" key="1">
    <citation type="submission" date="2017-02" db="EMBL/GenBank/DDBJ databases">
        <authorList>
            <person name="Tafer H."/>
            <person name="Lopandic K."/>
        </authorList>
    </citation>
    <scope>NUCLEOTIDE SEQUENCE [LARGE SCALE GENOMIC DNA]</scope>
    <source>
        <strain evidence="3">CBS 366.77</strain>
    </source>
</reference>
<dbReference type="AlphaFoldDB" id="A0A3A2ZFA6"/>
<dbReference type="Pfam" id="PF12697">
    <property type="entry name" value="Abhydrolase_6"/>
    <property type="match status" value="1"/>
</dbReference>
<name>A0A3A2ZFA6_9EURO</name>